<evidence type="ECO:0000313" key="5">
    <source>
        <dbReference type="EMBL" id="ADY59143.1"/>
    </source>
</evidence>
<name>F0SRM0_RUBBR</name>
<organism evidence="5 6">
    <name type="scientific">Rubinisphaera brasiliensis (strain ATCC 49424 / DSM 5305 / JCM 21570 / IAM 15109 / NBRC 103401 / IFAM 1448)</name>
    <name type="common">Planctomyces brasiliensis</name>
    <dbReference type="NCBI Taxonomy" id="756272"/>
    <lineage>
        <taxon>Bacteria</taxon>
        <taxon>Pseudomonadati</taxon>
        <taxon>Planctomycetota</taxon>
        <taxon>Planctomycetia</taxon>
        <taxon>Planctomycetales</taxon>
        <taxon>Planctomycetaceae</taxon>
        <taxon>Rubinisphaera</taxon>
    </lineage>
</organism>
<comment type="subcellular location">
    <subcellularLocation>
        <location evidence="4">Cytoplasm</location>
    </subcellularLocation>
</comment>
<dbReference type="PANTHER" id="PTHR34984:SF1">
    <property type="entry name" value="CARBON STORAGE REGULATOR"/>
    <property type="match status" value="1"/>
</dbReference>
<dbReference type="InterPro" id="IPR036107">
    <property type="entry name" value="CsrA_sf"/>
</dbReference>
<keyword evidence="2 4" id="KW-0810">Translation regulation</keyword>
<dbReference type="Pfam" id="PF02599">
    <property type="entry name" value="CsrA"/>
    <property type="match status" value="1"/>
</dbReference>
<dbReference type="GO" id="GO:0006402">
    <property type="term" value="P:mRNA catabolic process"/>
    <property type="evidence" value="ECO:0007669"/>
    <property type="project" value="InterPro"/>
</dbReference>
<dbReference type="GO" id="GO:0044781">
    <property type="term" value="P:bacterial-type flagellum organization"/>
    <property type="evidence" value="ECO:0007669"/>
    <property type="project" value="UniProtKB-KW"/>
</dbReference>
<dbReference type="SUPFAM" id="SSF117130">
    <property type="entry name" value="CsrA-like"/>
    <property type="match status" value="1"/>
</dbReference>
<evidence type="ECO:0000313" key="6">
    <source>
        <dbReference type="Proteomes" id="UP000006860"/>
    </source>
</evidence>
<keyword evidence="6" id="KW-1185">Reference proteome</keyword>
<dbReference type="Gene3D" id="2.60.40.4380">
    <property type="entry name" value="Translational regulator CsrA"/>
    <property type="match status" value="1"/>
</dbReference>
<dbReference type="GO" id="GO:0006109">
    <property type="term" value="P:regulation of carbohydrate metabolic process"/>
    <property type="evidence" value="ECO:0007669"/>
    <property type="project" value="InterPro"/>
</dbReference>
<dbReference type="STRING" id="756272.Plabr_1532"/>
<dbReference type="HAMAP" id="MF_00167">
    <property type="entry name" value="CsrA"/>
    <property type="match status" value="1"/>
</dbReference>
<dbReference type="PANTHER" id="PTHR34984">
    <property type="entry name" value="CARBON STORAGE REGULATOR"/>
    <property type="match status" value="1"/>
</dbReference>
<keyword evidence="3 4" id="KW-0694">RNA-binding</keyword>
<dbReference type="InterPro" id="IPR003751">
    <property type="entry name" value="CsrA"/>
</dbReference>
<dbReference type="Proteomes" id="UP000006860">
    <property type="component" value="Chromosome"/>
</dbReference>
<evidence type="ECO:0000256" key="2">
    <source>
        <dbReference type="ARBA" id="ARBA00022845"/>
    </source>
</evidence>
<comment type="function">
    <text evidence="4">A translational regulator that binds mRNA to regulate translation initiation and/or mRNA stability. Usually binds in the 5'-UTR at or near the Shine-Dalgarno sequence preventing ribosome-binding, thus repressing translation. Its main target seems to be the major flagellin gene, while its function is anatagonized by FliW.</text>
</comment>
<dbReference type="OrthoDB" id="289081at2"/>
<evidence type="ECO:0000256" key="1">
    <source>
        <dbReference type="ARBA" id="ARBA00022490"/>
    </source>
</evidence>
<comment type="similarity">
    <text evidence="4">Belongs to the CsrA/RsmA family.</text>
</comment>
<dbReference type="GO" id="GO:1902208">
    <property type="term" value="P:regulation of bacterial-type flagellum assembly"/>
    <property type="evidence" value="ECO:0007669"/>
    <property type="project" value="UniProtKB-UniRule"/>
</dbReference>
<dbReference type="RefSeq" id="WP_013627871.1">
    <property type="nucleotide sequence ID" value="NC_015174.1"/>
</dbReference>
<keyword evidence="1 4" id="KW-0963">Cytoplasm</keyword>
<accession>F0SRM0</accession>
<dbReference type="GO" id="GO:0048027">
    <property type="term" value="F:mRNA 5'-UTR binding"/>
    <property type="evidence" value="ECO:0007669"/>
    <property type="project" value="UniProtKB-UniRule"/>
</dbReference>
<gene>
    <name evidence="4" type="primary">csrA</name>
    <name evidence="5" type="ordered locus">Plabr_1532</name>
</gene>
<evidence type="ECO:0000256" key="3">
    <source>
        <dbReference type="ARBA" id="ARBA00022884"/>
    </source>
</evidence>
<dbReference type="KEGG" id="pbs:Plabr_1532"/>
<dbReference type="AlphaFoldDB" id="F0SRM0"/>
<keyword evidence="4" id="KW-1005">Bacterial flagellum biogenesis</keyword>
<protein>
    <recommendedName>
        <fullName evidence="4">Translational regulator CsrA</fullName>
    </recommendedName>
</protein>
<dbReference type="EMBL" id="CP002546">
    <property type="protein sequence ID" value="ADY59143.1"/>
    <property type="molecule type" value="Genomic_DNA"/>
</dbReference>
<comment type="subunit">
    <text evidence="4">Homodimer; the beta-strands of each monomer intercalate to form a hydrophobic core, while the alpha-helices form wings that extend away from the core.</text>
</comment>
<dbReference type="HOGENOM" id="CLU_164837_0_0_0"/>
<reference evidence="6" key="1">
    <citation type="submission" date="2011-02" db="EMBL/GenBank/DDBJ databases">
        <title>The complete genome of Planctomyces brasiliensis DSM 5305.</title>
        <authorList>
            <person name="Lucas S."/>
            <person name="Copeland A."/>
            <person name="Lapidus A."/>
            <person name="Bruce D."/>
            <person name="Goodwin L."/>
            <person name="Pitluck S."/>
            <person name="Kyrpides N."/>
            <person name="Mavromatis K."/>
            <person name="Pagani I."/>
            <person name="Ivanova N."/>
            <person name="Ovchinnikova G."/>
            <person name="Lu M."/>
            <person name="Detter J.C."/>
            <person name="Han C."/>
            <person name="Land M."/>
            <person name="Hauser L."/>
            <person name="Markowitz V."/>
            <person name="Cheng J.-F."/>
            <person name="Hugenholtz P."/>
            <person name="Woyke T."/>
            <person name="Wu D."/>
            <person name="Tindall B."/>
            <person name="Pomrenke H.G."/>
            <person name="Brambilla E."/>
            <person name="Klenk H.-P."/>
            <person name="Eisen J.A."/>
        </authorList>
    </citation>
    <scope>NUCLEOTIDE SEQUENCE [LARGE SCALE GENOMIC DNA]</scope>
    <source>
        <strain evidence="6">ATCC 49424 / DSM 5305 / JCM 21570 / NBRC 103401 / IFAM 1448</strain>
    </source>
</reference>
<dbReference type="eggNOG" id="COG1551">
    <property type="taxonomic scope" value="Bacteria"/>
</dbReference>
<evidence type="ECO:0000256" key="4">
    <source>
        <dbReference type="HAMAP-Rule" id="MF_00167"/>
    </source>
</evidence>
<sequence length="69" mass="7466">MLVLSRKVNERILIGDDIEITVLKTSGGRVKLGISADAFVSIRRAEVQTEEDGPQTLPMREIAVAAESA</sequence>
<dbReference type="GO" id="GO:0005829">
    <property type="term" value="C:cytosol"/>
    <property type="evidence" value="ECO:0007669"/>
    <property type="project" value="TreeGrafter"/>
</dbReference>
<proteinExistence type="inferred from homology"/>
<dbReference type="GO" id="GO:0045947">
    <property type="term" value="P:negative regulation of translational initiation"/>
    <property type="evidence" value="ECO:0007669"/>
    <property type="project" value="UniProtKB-UniRule"/>
</dbReference>
<keyword evidence="4" id="KW-0678">Repressor</keyword>